<feature type="domain" description="RNA 2-O ribose methyltransferase substrate binding" evidence="4">
    <location>
        <begin position="44"/>
        <end position="119"/>
    </location>
</feature>
<dbReference type="Gene3D" id="3.30.1330.30">
    <property type="match status" value="1"/>
</dbReference>
<feature type="region of interest" description="Disordered" evidence="3">
    <location>
        <begin position="1"/>
        <end position="39"/>
    </location>
</feature>
<dbReference type="Pfam" id="PF08032">
    <property type="entry name" value="SpoU_sub_bind"/>
    <property type="match status" value="1"/>
</dbReference>
<comment type="caution">
    <text evidence="5">The sequence shown here is derived from an EMBL/GenBank/DDBJ whole genome shotgun (WGS) entry which is preliminary data.</text>
</comment>
<evidence type="ECO:0000256" key="3">
    <source>
        <dbReference type="SAM" id="MobiDB-lite"/>
    </source>
</evidence>
<feature type="compositionally biased region" description="Basic and acidic residues" evidence="3">
    <location>
        <begin position="8"/>
        <end position="20"/>
    </location>
</feature>
<reference evidence="5 6" key="1">
    <citation type="submission" date="2024-01" db="EMBL/GenBank/DDBJ databases">
        <title>Novel species of the genus Luteimonas isolated from rivers.</title>
        <authorList>
            <person name="Lu H."/>
        </authorList>
    </citation>
    <scope>NUCLEOTIDE SEQUENCE [LARGE SCALE GENOMIC DNA]</scope>
    <source>
        <strain evidence="5 6">FXH3W</strain>
    </source>
</reference>
<dbReference type="CDD" id="cd18095">
    <property type="entry name" value="SpoU-like_rRNA-MTase"/>
    <property type="match status" value="1"/>
</dbReference>
<evidence type="ECO:0000256" key="1">
    <source>
        <dbReference type="ARBA" id="ARBA00022603"/>
    </source>
</evidence>
<dbReference type="Proteomes" id="UP001356170">
    <property type="component" value="Unassembled WGS sequence"/>
</dbReference>
<dbReference type="InterPro" id="IPR004441">
    <property type="entry name" value="rRNA_MeTrfase_TrmH"/>
</dbReference>
<evidence type="ECO:0000256" key="2">
    <source>
        <dbReference type="ARBA" id="ARBA00022679"/>
    </source>
</evidence>
<dbReference type="PANTHER" id="PTHR46429:SF2">
    <property type="entry name" value="TRNA_RRNA METHYLTRANSFERASE"/>
    <property type="match status" value="1"/>
</dbReference>
<keyword evidence="6" id="KW-1185">Reference proteome</keyword>
<protein>
    <submittedName>
        <fullName evidence="5">TrmH family RNA methyltransferase</fullName>
    </submittedName>
</protein>
<sequence>MSNPWLKNKGDAERSRKPAERSIGAAEGAERGESPARPSRDEVRWYGFNAVLATFAQRPEAIRKVYVSGSRLRDAADLLKWCADNRIGYRVVDDADLERLTKAQHHEGLVADVLPLPVLDLQEWLDKAPATRDCAIWLDGVGNPHNLGAILRSTAHFGASALLLPASRAAQGISGAAARVAEGGAEHVRIVALRERPIDNLTILRRHGYRALATVVEGGTNLFRAELPDKTVWMLGAEGEGMDRSLAELADTRISIPGTGHVESLNVANAAAVLLAASFAATE</sequence>
<proteinExistence type="predicted"/>
<dbReference type="RefSeq" id="WP_331703545.1">
    <property type="nucleotide sequence ID" value="NZ_JAZHBO010000001.1"/>
</dbReference>
<name>A0ABU7UYB0_9GAMM</name>
<evidence type="ECO:0000313" key="5">
    <source>
        <dbReference type="EMBL" id="MEF2155514.1"/>
    </source>
</evidence>
<dbReference type="EMBL" id="JAZHBO010000001">
    <property type="protein sequence ID" value="MEF2155514.1"/>
    <property type="molecule type" value="Genomic_DNA"/>
</dbReference>
<evidence type="ECO:0000313" key="6">
    <source>
        <dbReference type="Proteomes" id="UP001356170"/>
    </source>
</evidence>
<dbReference type="InterPro" id="IPR013123">
    <property type="entry name" value="SpoU_subst-bd"/>
</dbReference>
<dbReference type="GO" id="GO:0032259">
    <property type="term" value="P:methylation"/>
    <property type="evidence" value="ECO:0007669"/>
    <property type="project" value="UniProtKB-KW"/>
</dbReference>
<evidence type="ECO:0000259" key="4">
    <source>
        <dbReference type="SMART" id="SM00967"/>
    </source>
</evidence>
<dbReference type="SMART" id="SM00967">
    <property type="entry name" value="SpoU_sub_bind"/>
    <property type="match status" value="1"/>
</dbReference>
<organism evidence="5 6">
    <name type="scientific">Aquilutibacter rugosus</name>
    <dbReference type="NCBI Taxonomy" id="3115820"/>
    <lineage>
        <taxon>Bacteria</taxon>
        <taxon>Pseudomonadati</taxon>
        <taxon>Pseudomonadota</taxon>
        <taxon>Gammaproteobacteria</taxon>
        <taxon>Lysobacterales</taxon>
        <taxon>Lysobacteraceae</taxon>
        <taxon>Aquilutibacter</taxon>
    </lineage>
</organism>
<dbReference type="InterPro" id="IPR029026">
    <property type="entry name" value="tRNA_m1G_MTases_N"/>
</dbReference>
<dbReference type="SUPFAM" id="SSF75217">
    <property type="entry name" value="alpha/beta knot"/>
    <property type="match status" value="1"/>
</dbReference>
<dbReference type="InterPro" id="IPR029028">
    <property type="entry name" value="Alpha/beta_knot_MTases"/>
</dbReference>
<dbReference type="PANTHER" id="PTHR46429">
    <property type="entry name" value="23S RRNA (GUANOSINE-2'-O-)-METHYLTRANSFERASE RLMB"/>
    <property type="match status" value="1"/>
</dbReference>
<accession>A0ABU7UYB0</accession>
<dbReference type="InterPro" id="IPR001537">
    <property type="entry name" value="SpoU_MeTrfase"/>
</dbReference>
<dbReference type="GO" id="GO:0008168">
    <property type="term" value="F:methyltransferase activity"/>
    <property type="evidence" value="ECO:0007669"/>
    <property type="project" value="UniProtKB-KW"/>
</dbReference>
<gene>
    <name evidence="5" type="ORF">V3390_04610</name>
</gene>
<dbReference type="Gene3D" id="3.40.1280.10">
    <property type="match status" value="1"/>
</dbReference>
<keyword evidence="1 5" id="KW-0489">Methyltransferase</keyword>
<keyword evidence="2" id="KW-0808">Transferase</keyword>
<dbReference type="InterPro" id="IPR029064">
    <property type="entry name" value="Ribosomal_eL30-like_sf"/>
</dbReference>
<feature type="compositionally biased region" description="Basic and acidic residues" evidence="3">
    <location>
        <begin position="28"/>
        <end position="39"/>
    </location>
</feature>
<dbReference type="SUPFAM" id="SSF55315">
    <property type="entry name" value="L30e-like"/>
    <property type="match status" value="1"/>
</dbReference>
<dbReference type="Pfam" id="PF00588">
    <property type="entry name" value="SpoU_methylase"/>
    <property type="match status" value="1"/>
</dbReference>